<comment type="similarity">
    <text evidence="2">Belongs to the EPO/TPO family.</text>
</comment>
<dbReference type="PANTHER" id="PTHR10560">
    <property type="entry name" value="THROMBOPOIETIN"/>
    <property type="match status" value="1"/>
</dbReference>
<evidence type="ECO:0000256" key="1">
    <source>
        <dbReference type="ARBA" id="ARBA00004613"/>
    </source>
</evidence>
<accession>A0A8T2L2M3</accession>
<keyword evidence="6" id="KW-1015">Disulfide bond</keyword>
<evidence type="ECO:0000256" key="7">
    <source>
        <dbReference type="SAM" id="SignalP"/>
    </source>
</evidence>
<evidence type="ECO:0000256" key="5">
    <source>
        <dbReference type="ARBA" id="ARBA00022729"/>
    </source>
</evidence>
<evidence type="ECO:0000256" key="4">
    <source>
        <dbReference type="ARBA" id="ARBA00022702"/>
    </source>
</evidence>
<dbReference type="EMBL" id="JAICCE010000018">
    <property type="protein sequence ID" value="KAG9265314.1"/>
    <property type="molecule type" value="Genomic_DNA"/>
</dbReference>
<evidence type="ECO:0000313" key="8">
    <source>
        <dbReference type="EMBL" id="KAG9265314.1"/>
    </source>
</evidence>
<dbReference type="InterPro" id="IPR003978">
    <property type="entry name" value="Thrombopoietin"/>
</dbReference>
<organism evidence="8 9">
    <name type="scientific">Astyanax mexicanus</name>
    <name type="common">Blind cave fish</name>
    <name type="synonym">Astyanax fasciatus mexicanus</name>
    <dbReference type="NCBI Taxonomy" id="7994"/>
    <lineage>
        <taxon>Eukaryota</taxon>
        <taxon>Metazoa</taxon>
        <taxon>Chordata</taxon>
        <taxon>Craniata</taxon>
        <taxon>Vertebrata</taxon>
        <taxon>Euteleostomi</taxon>
        <taxon>Actinopterygii</taxon>
        <taxon>Neopterygii</taxon>
        <taxon>Teleostei</taxon>
        <taxon>Ostariophysi</taxon>
        <taxon>Characiformes</taxon>
        <taxon>Characoidei</taxon>
        <taxon>Acestrorhamphidae</taxon>
        <taxon>Acestrorhamphinae</taxon>
        <taxon>Astyanax</taxon>
    </lineage>
</organism>
<dbReference type="Pfam" id="PF00758">
    <property type="entry name" value="EPO_TPO"/>
    <property type="match status" value="1"/>
</dbReference>
<dbReference type="GO" id="GO:0005125">
    <property type="term" value="F:cytokine activity"/>
    <property type="evidence" value="ECO:0007669"/>
    <property type="project" value="InterPro"/>
</dbReference>
<keyword evidence="4" id="KW-0372">Hormone</keyword>
<dbReference type="Gene3D" id="1.20.1250.10">
    <property type="match status" value="1"/>
</dbReference>
<evidence type="ECO:0000256" key="2">
    <source>
        <dbReference type="ARBA" id="ARBA00005782"/>
    </source>
</evidence>
<dbReference type="InterPro" id="IPR009079">
    <property type="entry name" value="4_helix_cytokine-like_core"/>
</dbReference>
<evidence type="ECO:0000256" key="6">
    <source>
        <dbReference type="ARBA" id="ARBA00023157"/>
    </source>
</evidence>
<dbReference type="GO" id="GO:0008283">
    <property type="term" value="P:cell population proliferation"/>
    <property type="evidence" value="ECO:0007669"/>
    <property type="project" value="InterPro"/>
</dbReference>
<feature type="signal peptide" evidence="7">
    <location>
        <begin position="1"/>
        <end position="25"/>
    </location>
</feature>
<dbReference type="PANTHER" id="PTHR10560:SF0">
    <property type="entry name" value="THROMBOPOIETIN"/>
    <property type="match status" value="1"/>
</dbReference>
<dbReference type="GO" id="GO:0005179">
    <property type="term" value="F:hormone activity"/>
    <property type="evidence" value="ECO:0007669"/>
    <property type="project" value="UniProtKB-KW"/>
</dbReference>
<dbReference type="AlphaFoldDB" id="A0A8T2L2M3"/>
<evidence type="ECO:0008006" key="10">
    <source>
        <dbReference type="Google" id="ProtNLM"/>
    </source>
</evidence>
<dbReference type="SUPFAM" id="SSF47266">
    <property type="entry name" value="4-helical cytokines"/>
    <property type="match status" value="1"/>
</dbReference>
<evidence type="ECO:0000256" key="3">
    <source>
        <dbReference type="ARBA" id="ARBA00022525"/>
    </source>
</evidence>
<comment type="caution">
    <text evidence="8">The sequence shown here is derived from an EMBL/GenBank/DDBJ whole genome shotgun (WGS) entry which is preliminary data.</text>
</comment>
<dbReference type="Proteomes" id="UP000752171">
    <property type="component" value="Unassembled WGS sequence"/>
</dbReference>
<reference evidence="8 9" key="1">
    <citation type="submission" date="2021-07" db="EMBL/GenBank/DDBJ databases">
        <authorList>
            <person name="Imarazene B."/>
            <person name="Zahm M."/>
            <person name="Klopp C."/>
            <person name="Cabau C."/>
            <person name="Beille S."/>
            <person name="Jouanno E."/>
            <person name="Castinel A."/>
            <person name="Lluch J."/>
            <person name="Gil L."/>
            <person name="Kuchtly C."/>
            <person name="Lopez Roques C."/>
            <person name="Donnadieu C."/>
            <person name="Parrinello H."/>
            <person name="Journot L."/>
            <person name="Du K."/>
            <person name="Schartl M."/>
            <person name="Retaux S."/>
            <person name="Guiguen Y."/>
        </authorList>
    </citation>
    <scope>NUCLEOTIDE SEQUENCE [LARGE SCALE GENOMIC DNA]</scope>
    <source>
        <strain evidence="8">Pach_M1</strain>
        <tissue evidence="8">Testis</tissue>
    </source>
</reference>
<dbReference type="InterPro" id="IPR001323">
    <property type="entry name" value="EPO_TPO"/>
</dbReference>
<dbReference type="GO" id="GO:0005576">
    <property type="term" value="C:extracellular region"/>
    <property type="evidence" value="ECO:0007669"/>
    <property type="project" value="UniProtKB-SubCell"/>
</dbReference>
<keyword evidence="3" id="KW-0964">Secreted</keyword>
<proteinExistence type="inferred from homology"/>
<evidence type="ECO:0000313" key="9">
    <source>
        <dbReference type="Proteomes" id="UP000752171"/>
    </source>
</evidence>
<gene>
    <name evidence="8" type="ORF">AMEX_G21696</name>
</gene>
<feature type="chain" id="PRO_5035811291" description="Thrombopoietin" evidence="7">
    <location>
        <begin position="26"/>
        <end position="246"/>
    </location>
</feature>
<keyword evidence="5 7" id="KW-0732">Signal</keyword>
<comment type="subcellular location">
    <subcellularLocation>
        <location evidence="1">Secreted</location>
    </subcellularLocation>
</comment>
<name>A0A8T2L2M3_ASTMX</name>
<sequence length="246" mass="27748">MATVQFSTLFRFSALYTWVIVPSSSQTLGLYPLFPRTRDLGHSIVELYWSCCSLNGPQERAPWESCAENMVMAVRRLLLLCVVFSEVQSRPVDFVCSAEARSTLNIITELEKAMESCSSSDRLPLPIRLPIIRVHRATWDKTALQQKRASVCSSLRVLMLAISSAKSKSILDCQTSILQRLEHNVQNHLRIIKNLKIQGEAACEDDVRTGRPTDSLTQTLKLYGQLLRGPLELLLLEFSHTCSQHT</sequence>
<protein>
    <recommendedName>
        <fullName evidence="10">Thrombopoietin</fullName>
    </recommendedName>
</protein>